<dbReference type="Pfam" id="PF03962">
    <property type="entry name" value="Mnd1"/>
    <property type="match status" value="1"/>
</dbReference>
<proteinExistence type="predicted"/>
<dbReference type="EMBL" id="CCBP010000270">
    <property type="protein sequence ID" value="CDO75414.1"/>
    <property type="molecule type" value="Genomic_DNA"/>
</dbReference>
<feature type="region of interest" description="Disordered" evidence="1">
    <location>
        <begin position="251"/>
        <end position="272"/>
    </location>
</feature>
<feature type="region of interest" description="Disordered" evidence="1">
    <location>
        <begin position="14"/>
        <end position="47"/>
    </location>
</feature>
<dbReference type="AlphaFoldDB" id="A0A060ST72"/>
<evidence type="ECO:0000259" key="2">
    <source>
        <dbReference type="Pfam" id="PF03962"/>
    </source>
</evidence>
<feature type="compositionally biased region" description="Low complexity" evidence="1">
    <location>
        <begin position="355"/>
        <end position="364"/>
    </location>
</feature>
<accession>A0A060ST72</accession>
<feature type="compositionally biased region" description="Low complexity" evidence="1">
    <location>
        <begin position="219"/>
        <end position="233"/>
    </location>
</feature>
<dbReference type="InterPro" id="IPR040453">
    <property type="entry name" value="Mnd1_HTH"/>
</dbReference>
<feature type="region of interest" description="Disordered" evidence="1">
    <location>
        <begin position="62"/>
        <end position="129"/>
    </location>
</feature>
<name>A0A060ST72_PYCCI</name>
<reference evidence="3" key="1">
    <citation type="submission" date="2014-01" db="EMBL/GenBank/DDBJ databases">
        <title>The genome of the white-rot fungus Pycnoporus cinnabarinus: a basidiomycete model with a versatile arsenal for lignocellulosic biomass breakdown.</title>
        <authorList>
            <person name="Levasseur A."/>
            <person name="Lomascolo A."/>
            <person name="Ruiz-Duenas F.J."/>
            <person name="Uzan E."/>
            <person name="Piumi F."/>
            <person name="Kues U."/>
            <person name="Ram A.F.J."/>
            <person name="Murat C."/>
            <person name="Haon M."/>
            <person name="Benoit I."/>
            <person name="Arfi Y."/>
            <person name="Chevret D."/>
            <person name="Drula E."/>
            <person name="Kwon M.J."/>
            <person name="Gouret P."/>
            <person name="Lesage-Meessen L."/>
            <person name="Lombard V."/>
            <person name="Mariette J."/>
            <person name="Noirot C."/>
            <person name="Park J."/>
            <person name="Patyshakuliyeva A."/>
            <person name="Wieneger R.A.B."/>
            <person name="Wosten H.A.B."/>
            <person name="Martin F."/>
            <person name="Coutinho P.M."/>
            <person name="de Vries R."/>
            <person name="Martinez A.T."/>
            <person name="Klopp C."/>
            <person name="Pontarotti P."/>
            <person name="Henrissat B."/>
            <person name="Record E."/>
        </authorList>
    </citation>
    <scope>NUCLEOTIDE SEQUENCE [LARGE SCALE GENOMIC DNA]</scope>
    <source>
        <strain evidence="3">BRFM137</strain>
    </source>
</reference>
<feature type="compositionally biased region" description="Basic and acidic residues" evidence="1">
    <location>
        <begin position="307"/>
        <end position="332"/>
    </location>
</feature>
<feature type="compositionally biased region" description="Polar residues" evidence="1">
    <location>
        <begin position="369"/>
        <end position="379"/>
    </location>
</feature>
<comment type="caution">
    <text evidence="3">The sequence shown here is derived from an EMBL/GenBank/DDBJ whole genome shotgun (WGS) entry which is preliminary data.</text>
</comment>
<evidence type="ECO:0000313" key="3">
    <source>
        <dbReference type="EMBL" id="CDO75414.1"/>
    </source>
</evidence>
<feature type="region of interest" description="Disordered" evidence="1">
    <location>
        <begin position="297"/>
        <end position="381"/>
    </location>
</feature>
<dbReference type="HOGENOM" id="CLU_494434_0_0_1"/>
<evidence type="ECO:0000256" key="1">
    <source>
        <dbReference type="SAM" id="MobiDB-lite"/>
    </source>
</evidence>
<feature type="region of interest" description="Disordered" evidence="1">
    <location>
        <begin position="210"/>
        <end position="233"/>
    </location>
</feature>
<organism evidence="3 4">
    <name type="scientific">Pycnoporus cinnabarinus</name>
    <name type="common">Cinnabar-red polypore</name>
    <name type="synonym">Trametes cinnabarina</name>
    <dbReference type="NCBI Taxonomy" id="5643"/>
    <lineage>
        <taxon>Eukaryota</taxon>
        <taxon>Fungi</taxon>
        <taxon>Dikarya</taxon>
        <taxon>Basidiomycota</taxon>
        <taxon>Agaricomycotina</taxon>
        <taxon>Agaricomycetes</taxon>
        <taxon>Polyporales</taxon>
        <taxon>Polyporaceae</taxon>
        <taxon>Trametes</taxon>
    </lineage>
</organism>
<gene>
    <name evidence="3" type="ORF">BN946_scf184855.g17</name>
</gene>
<dbReference type="OrthoDB" id="3013446at2759"/>
<feature type="compositionally biased region" description="Basic and acidic residues" evidence="1">
    <location>
        <begin position="62"/>
        <end position="83"/>
    </location>
</feature>
<feature type="domain" description="Mnd1 HTH" evidence="2">
    <location>
        <begin position="497"/>
        <end position="539"/>
    </location>
</feature>
<keyword evidence="4" id="KW-1185">Reference proteome</keyword>
<evidence type="ECO:0000313" key="4">
    <source>
        <dbReference type="Proteomes" id="UP000029665"/>
    </source>
</evidence>
<protein>
    <recommendedName>
        <fullName evidence="2">Mnd1 HTH domain-containing protein</fullName>
    </recommendedName>
</protein>
<dbReference type="STRING" id="5643.A0A060ST72"/>
<sequence>MLLDEKMRGAFTQLRPSAYELGTSASPTDDTSAPGLKAANNHSHSREVTLLENGMIVAHVDLRKEEKEERKRRPKEEKREKRAALGSRRSPLPQMDSGFFSGAGARDSRYSQSFSPRPSSVLTGNGDRPQTLLRAQSQVSFSDMQSIGSASSPRRSRFFGCKNLSAAWLSRDSMAPSGSMIDMHLALKQEQSYFAAYPWAVDLTSNTPTRRASQSWPRAVTSPVPAVSSVPTTTKKKNGLKKIWKLVTGSSKGAAKEASQSKSVDRHKDDMSLAPPPPLSYLLERILTICAVATHRAVGAARSPTSSREDKSSGEAHKDQVKQEVDSDHRISAFELGPSNDSGSPDLDGRRRTTRSSSKTLSSLGPATFGTSPPTNRPQSVAMRRDKSLLPLPGESTVEFPNPSAPEMRPQTMYDLLQSSGPASASLLPPQAPFRRPDVRRQSFGGLGSTPHLAVRSLPGRGPYARDVVNVPPFLAEEMYAEFGASSPSLIQRAAGTLKELAKMGPKTKGIVSQSVKQMLQLLLDDGLVQMDKIGSSNCASKCLSSVEMRA</sequence>
<dbReference type="Proteomes" id="UP000029665">
    <property type="component" value="Unassembled WGS sequence"/>
</dbReference>
<feature type="compositionally biased region" description="Polar residues" evidence="1">
    <location>
        <begin position="110"/>
        <end position="123"/>
    </location>
</feature>